<evidence type="ECO:0000313" key="3">
    <source>
        <dbReference type="Proteomes" id="UP000016487"/>
    </source>
</evidence>
<gene>
    <name evidence="2" type="ORF">PCIT_a2993</name>
</gene>
<evidence type="ECO:0000313" key="2">
    <source>
        <dbReference type="EMBL" id="KAF7770044.1"/>
    </source>
</evidence>
<organism evidence="2 3">
    <name type="scientific">Pseudoalteromonas citrea</name>
    <dbReference type="NCBI Taxonomy" id="43655"/>
    <lineage>
        <taxon>Bacteria</taxon>
        <taxon>Pseudomonadati</taxon>
        <taxon>Pseudomonadota</taxon>
        <taxon>Gammaproteobacteria</taxon>
        <taxon>Alteromonadales</taxon>
        <taxon>Pseudoalteromonadaceae</taxon>
        <taxon>Pseudoalteromonas</taxon>
    </lineage>
</organism>
<dbReference type="Proteomes" id="UP000016487">
    <property type="component" value="Unassembled WGS sequence"/>
</dbReference>
<dbReference type="AlphaFoldDB" id="A0AAD4AI12"/>
<name>A0AAD4AI12_9GAMM</name>
<comment type="caution">
    <text evidence="2">The sequence shown here is derived from an EMBL/GenBank/DDBJ whole genome shotgun (WGS) entry which is preliminary data.</text>
</comment>
<dbReference type="EMBL" id="AHBZ03000021">
    <property type="protein sequence ID" value="KAF7770044.1"/>
    <property type="molecule type" value="Genomic_DNA"/>
</dbReference>
<evidence type="ECO:0000259" key="1">
    <source>
        <dbReference type="Pfam" id="PF16778"/>
    </source>
</evidence>
<accession>A0AAD4AI12</accession>
<sequence>MDVFIDENNEYVVHFELEQQREQQRLNTLCQFRLDLRKVGSSGIVPAFANIDEVREVRAALLIDADISINKAEDAGKDTQALRRYRQALRDVTAQSFDFNEAFNPFPVKPAN</sequence>
<feature type="domain" description="Phage tail assembly chaperone-like" evidence="1">
    <location>
        <begin position="53"/>
        <end position="110"/>
    </location>
</feature>
<dbReference type="InterPro" id="IPR031893">
    <property type="entry name" value="Phage_tail_APC"/>
</dbReference>
<protein>
    <recommendedName>
        <fullName evidence="1">Phage tail assembly chaperone-like domain-containing protein</fullName>
    </recommendedName>
</protein>
<reference evidence="2" key="2">
    <citation type="submission" date="2015-03" db="EMBL/GenBank/DDBJ databases">
        <title>Genome sequence of Pseudoalteromonas citrea.</title>
        <authorList>
            <person name="Xie B.-B."/>
            <person name="Rong J.-C."/>
            <person name="Qin Q.-L."/>
            <person name="Zhang Y.-Z."/>
        </authorList>
    </citation>
    <scope>NUCLEOTIDE SEQUENCE</scope>
    <source>
        <strain evidence="2">DSM 8771</strain>
    </source>
</reference>
<dbReference type="Pfam" id="PF16778">
    <property type="entry name" value="Phage_tail_APC"/>
    <property type="match status" value="1"/>
</dbReference>
<dbReference type="RefSeq" id="WP_010367860.1">
    <property type="nucleotide sequence ID" value="NZ_AHBZ03000021.1"/>
</dbReference>
<reference evidence="2" key="1">
    <citation type="journal article" date="2012" name="J. Bacteriol.">
        <title>Genome sequences of type strains of seven species of the marine bacterium Pseudoalteromonas.</title>
        <authorList>
            <person name="Xie B.B."/>
            <person name="Shu Y.L."/>
            <person name="Qin Q.L."/>
            <person name="Rong J.C."/>
            <person name="Zhang X.Y."/>
            <person name="Chen X.L."/>
            <person name="Shi M."/>
            <person name="He H.L."/>
            <person name="Zhou B.C."/>
            <person name="Zhang Y.Z."/>
        </authorList>
    </citation>
    <scope>NUCLEOTIDE SEQUENCE</scope>
    <source>
        <strain evidence="2">DSM 8771</strain>
    </source>
</reference>
<proteinExistence type="predicted"/>